<evidence type="ECO:0000313" key="13">
    <source>
        <dbReference type="Proteomes" id="UP000217895"/>
    </source>
</evidence>
<evidence type="ECO:0000256" key="8">
    <source>
        <dbReference type="ARBA" id="ARBA00023136"/>
    </source>
</evidence>
<dbReference type="GO" id="GO:0005524">
    <property type="term" value="F:ATP binding"/>
    <property type="evidence" value="ECO:0007669"/>
    <property type="project" value="UniProtKB-KW"/>
</dbReference>
<dbReference type="InterPro" id="IPR003439">
    <property type="entry name" value="ABC_transporter-like_ATP-bd"/>
</dbReference>
<keyword evidence="13" id="KW-1185">Reference proteome</keyword>
<proteinExistence type="predicted"/>
<dbReference type="InterPro" id="IPR017871">
    <property type="entry name" value="ABC_transporter-like_CS"/>
</dbReference>
<dbReference type="FunFam" id="3.40.50.300:FF:000221">
    <property type="entry name" value="Multidrug ABC transporter ATP-binding protein"/>
    <property type="match status" value="1"/>
</dbReference>
<dbReference type="Pfam" id="PF00005">
    <property type="entry name" value="ABC_tran"/>
    <property type="match status" value="1"/>
</dbReference>
<dbReference type="GO" id="GO:0015421">
    <property type="term" value="F:ABC-type oligopeptide transporter activity"/>
    <property type="evidence" value="ECO:0007669"/>
    <property type="project" value="TreeGrafter"/>
</dbReference>
<evidence type="ECO:0000256" key="6">
    <source>
        <dbReference type="ARBA" id="ARBA00022840"/>
    </source>
</evidence>
<keyword evidence="6" id="KW-0067">ATP-binding</keyword>
<feature type="transmembrane region" description="Helical" evidence="9">
    <location>
        <begin position="60"/>
        <end position="84"/>
    </location>
</feature>
<dbReference type="PANTHER" id="PTHR43394:SF1">
    <property type="entry name" value="ATP-BINDING CASSETTE SUB-FAMILY B MEMBER 10, MITOCHONDRIAL"/>
    <property type="match status" value="1"/>
</dbReference>
<dbReference type="InterPro" id="IPR011527">
    <property type="entry name" value="ABC1_TM_dom"/>
</dbReference>
<evidence type="ECO:0000256" key="1">
    <source>
        <dbReference type="ARBA" id="ARBA00004651"/>
    </source>
</evidence>
<accession>A0A1Z4JLK9</accession>
<dbReference type="InterPro" id="IPR027417">
    <property type="entry name" value="P-loop_NTPase"/>
</dbReference>
<feature type="transmembrane region" description="Helical" evidence="9">
    <location>
        <begin position="250"/>
        <end position="271"/>
    </location>
</feature>
<evidence type="ECO:0000256" key="2">
    <source>
        <dbReference type="ARBA" id="ARBA00022448"/>
    </source>
</evidence>
<keyword evidence="7 9" id="KW-1133">Transmembrane helix</keyword>
<comment type="subcellular location">
    <subcellularLocation>
        <location evidence="1">Cell membrane</location>
        <topology evidence="1">Multi-pass membrane protein</topology>
    </subcellularLocation>
</comment>
<organism evidence="12 13">
    <name type="scientific">Leptolyngbya boryana NIES-2135</name>
    <dbReference type="NCBI Taxonomy" id="1973484"/>
    <lineage>
        <taxon>Bacteria</taxon>
        <taxon>Bacillati</taxon>
        <taxon>Cyanobacteriota</taxon>
        <taxon>Cyanophyceae</taxon>
        <taxon>Leptolyngbyales</taxon>
        <taxon>Leptolyngbyaceae</taxon>
        <taxon>Leptolyngbya group</taxon>
        <taxon>Leptolyngbya</taxon>
    </lineage>
</organism>
<dbReference type="PANTHER" id="PTHR43394">
    <property type="entry name" value="ATP-DEPENDENT PERMEASE MDL1, MITOCHONDRIAL"/>
    <property type="match status" value="1"/>
</dbReference>
<protein>
    <submittedName>
        <fullName evidence="12">ABC transporter</fullName>
    </submittedName>
</protein>
<dbReference type="PROSITE" id="PS50893">
    <property type="entry name" value="ABC_TRANSPORTER_2"/>
    <property type="match status" value="1"/>
</dbReference>
<evidence type="ECO:0000256" key="3">
    <source>
        <dbReference type="ARBA" id="ARBA00022475"/>
    </source>
</evidence>
<feature type="transmembrane region" description="Helical" evidence="9">
    <location>
        <begin position="149"/>
        <end position="173"/>
    </location>
</feature>
<dbReference type="EMBL" id="AP018203">
    <property type="protein sequence ID" value="BAY57518.1"/>
    <property type="molecule type" value="Genomic_DNA"/>
</dbReference>
<dbReference type="PROSITE" id="PS50929">
    <property type="entry name" value="ABC_TM1F"/>
    <property type="match status" value="1"/>
</dbReference>
<evidence type="ECO:0000259" key="10">
    <source>
        <dbReference type="PROSITE" id="PS50893"/>
    </source>
</evidence>
<reference evidence="12 13" key="1">
    <citation type="submission" date="2017-06" db="EMBL/GenBank/DDBJ databases">
        <title>Genome sequencing of cyanobaciteial culture collection at National Institute for Environmental Studies (NIES).</title>
        <authorList>
            <person name="Hirose Y."/>
            <person name="Shimura Y."/>
            <person name="Fujisawa T."/>
            <person name="Nakamura Y."/>
            <person name="Kawachi M."/>
        </authorList>
    </citation>
    <scope>NUCLEOTIDE SEQUENCE [LARGE SCALE GENOMIC DNA]</scope>
    <source>
        <strain evidence="12 13">NIES-2135</strain>
    </source>
</reference>
<feature type="transmembrane region" description="Helical" evidence="9">
    <location>
        <begin position="20"/>
        <end position="40"/>
    </location>
</feature>
<name>A0A1Z4JLK9_LEPBY</name>
<dbReference type="InterPro" id="IPR039421">
    <property type="entry name" value="Type_1_exporter"/>
</dbReference>
<dbReference type="SMART" id="SM00382">
    <property type="entry name" value="AAA"/>
    <property type="match status" value="1"/>
</dbReference>
<keyword evidence="2" id="KW-0813">Transport</keyword>
<keyword evidence="3" id="KW-1003">Cell membrane</keyword>
<dbReference type="PROSITE" id="PS00211">
    <property type="entry name" value="ABC_TRANSPORTER_1"/>
    <property type="match status" value="1"/>
</dbReference>
<evidence type="ECO:0000256" key="9">
    <source>
        <dbReference type="SAM" id="Phobius"/>
    </source>
</evidence>
<dbReference type="InterPro" id="IPR036640">
    <property type="entry name" value="ABC1_TM_sf"/>
</dbReference>
<dbReference type="GO" id="GO:0016887">
    <property type="term" value="F:ATP hydrolysis activity"/>
    <property type="evidence" value="ECO:0007669"/>
    <property type="project" value="InterPro"/>
</dbReference>
<evidence type="ECO:0000256" key="7">
    <source>
        <dbReference type="ARBA" id="ARBA00022989"/>
    </source>
</evidence>
<evidence type="ECO:0000256" key="5">
    <source>
        <dbReference type="ARBA" id="ARBA00022741"/>
    </source>
</evidence>
<evidence type="ECO:0000313" key="12">
    <source>
        <dbReference type="EMBL" id="BAY57518.1"/>
    </source>
</evidence>
<gene>
    <name evidence="12" type="ORF">NIES2135_43840</name>
</gene>
<dbReference type="Proteomes" id="UP000217895">
    <property type="component" value="Chromosome"/>
</dbReference>
<dbReference type="Gene3D" id="1.20.1560.10">
    <property type="entry name" value="ABC transporter type 1, transmembrane domain"/>
    <property type="match status" value="1"/>
</dbReference>
<evidence type="ECO:0000259" key="11">
    <source>
        <dbReference type="PROSITE" id="PS50929"/>
    </source>
</evidence>
<keyword evidence="4 9" id="KW-0812">Transmembrane</keyword>
<keyword evidence="8 9" id="KW-0472">Membrane</keyword>
<dbReference type="Gene3D" id="3.40.50.300">
    <property type="entry name" value="P-loop containing nucleotide triphosphate hydrolases"/>
    <property type="match status" value="1"/>
</dbReference>
<dbReference type="GO" id="GO:0005886">
    <property type="term" value="C:plasma membrane"/>
    <property type="evidence" value="ECO:0007669"/>
    <property type="project" value="UniProtKB-SubCell"/>
</dbReference>
<dbReference type="SUPFAM" id="SSF90123">
    <property type="entry name" value="ABC transporter transmembrane region"/>
    <property type="match status" value="1"/>
</dbReference>
<dbReference type="InterPro" id="IPR003593">
    <property type="entry name" value="AAA+_ATPase"/>
</dbReference>
<feature type="domain" description="ABC transmembrane type-1" evidence="11">
    <location>
        <begin position="24"/>
        <end position="311"/>
    </location>
</feature>
<feature type="domain" description="ABC transporter" evidence="10">
    <location>
        <begin position="346"/>
        <end position="586"/>
    </location>
</feature>
<sequence length="592" mass="67085">MLKINRAVTLVWQSSPFWTTIHSFVAIVQTLLPLIQLYLIKLIVDSIASSLKGTSQSQNFNHILFLLMGTGIVMLLTNFAAVIAELVSTTLSQRVTDYMQVVLYRKAIEIDLESYENPQYQDILERAKWEAPHRPTRMLNNLTSIGQSALSLIVVAGLLITMHWGLISILVVASMPMMLLRVQQSKALYKWQRHQTELERKANYFGHLLLGDSPAKEIRLFNIGNLLIEWVQELRQQLLREKLALITRQASARLLMQGITSLAVLAAYGFMIEQTLQGKFQLGDLVLYSQALQRGQGALKDLIGNLASLHENHLFLADLYEFLAIQPTIAKPLHPTTVPYPFRRGIVFENVSFRYQNSARFALKQINLSIQPGEVIALVGENGSGKTTLVKLLTRLYDVTEGRITIDGIDIRHFSPDDLHRQISVIFQDYTRYQFSAQDNIWLGNIELPITSDRIVQSAHQSGADAVIQTLPQGYNTLLGKWFKGGEELSGGQWQKIALARAFLREAQLVVLDEPTSAMDAKAEAEVFQKFRDLMRDRSALLITHRLSTVKMADRIYVMDQGRITESGTHDQLMARRGTYAHLFEIQAKHYQ</sequence>
<dbReference type="AlphaFoldDB" id="A0A1Z4JLK9"/>
<evidence type="ECO:0000256" key="4">
    <source>
        <dbReference type="ARBA" id="ARBA00022692"/>
    </source>
</evidence>
<dbReference type="SUPFAM" id="SSF52540">
    <property type="entry name" value="P-loop containing nucleoside triphosphate hydrolases"/>
    <property type="match status" value="1"/>
</dbReference>
<keyword evidence="5" id="KW-0547">Nucleotide-binding</keyword>